<sequence>MNHPSRRRRRNLDFRSENYKRKLGFDQSHPDLIPGKSFPKSFPGPTKNKMDPQFDANRRKIFPSTEKYQGPNLDSLTKKRTITKRYTSIAGRQSELNQFQEDQFPPYVNPGLESISSSSSAALSLSPGTGLSLRQQPSIYQTSQFPATSAGLDIIRPSAGRSVVMSGVDGLRWTAKPPRKVLFSNSSGGMVDCAVDGSQLPVSIQWAFEDGRSVVPVPGLLTVRVNGSLEFLPFAPPRLDPLLHDATYVCVVRSTVGVLTSLPVTVRADGKYHVTSAGILHVLSVTEADTRAAFQCRTLNMQRVLLTILVLREWFRGLVPVDPDGSGTWMVGGSLVIPSAQVPDSGEYRCVVNNSAGTVTMRTKLTVTAPLRVQMHQSSIELTVGQPLRLRCSVTGFPQTQIVWYKDSVLLRDDVRISIAHSKDVSRTPSISSASTGSLPEFSSTGSELSYGMSYPATGSSSYSFRGSLEWGESGQSELSVSSVQAADAGSPGHLR</sequence>
<dbReference type="SMART" id="SM00408">
    <property type="entry name" value="IGc2"/>
    <property type="match status" value="2"/>
</dbReference>
<dbReference type="Pfam" id="PF07679">
    <property type="entry name" value="I-set"/>
    <property type="match status" value="2"/>
</dbReference>
<dbReference type="InterPro" id="IPR050958">
    <property type="entry name" value="Cell_Adh-Cytoskel_Orgn"/>
</dbReference>
<dbReference type="InterPro" id="IPR013783">
    <property type="entry name" value="Ig-like_fold"/>
</dbReference>
<feature type="compositionally biased region" description="Basic residues" evidence="4">
    <location>
        <begin position="1"/>
        <end position="10"/>
    </location>
</feature>
<feature type="compositionally biased region" description="Basic and acidic residues" evidence="4">
    <location>
        <begin position="11"/>
        <end position="24"/>
    </location>
</feature>
<evidence type="ECO:0000259" key="5">
    <source>
        <dbReference type="PROSITE" id="PS50835"/>
    </source>
</evidence>
<evidence type="ECO:0000313" key="6">
    <source>
        <dbReference type="Proteomes" id="UP000694843"/>
    </source>
</evidence>
<dbReference type="GO" id="GO:0007156">
    <property type="term" value="P:homophilic cell adhesion via plasma membrane adhesion molecules"/>
    <property type="evidence" value="ECO:0007669"/>
    <property type="project" value="TreeGrafter"/>
</dbReference>
<gene>
    <name evidence="7" type="primary">LOC125179384</name>
</gene>
<dbReference type="PANTHER" id="PTHR45080:SF8">
    <property type="entry name" value="IG-LIKE DOMAIN-CONTAINING PROTEIN"/>
    <property type="match status" value="1"/>
</dbReference>
<protein>
    <submittedName>
        <fullName evidence="7">Uncharacterized protein LOC125179384</fullName>
    </submittedName>
</protein>
<feature type="region of interest" description="Disordered" evidence="4">
    <location>
        <begin position="476"/>
        <end position="496"/>
    </location>
</feature>
<keyword evidence="6" id="KW-1185">Reference proteome</keyword>
<dbReference type="RefSeq" id="XP_047741119.1">
    <property type="nucleotide sequence ID" value="XM_047885163.1"/>
</dbReference>
<dbReference type="InterPro" id="IPR036179">
    <property type="entry name" value="Ig-like_dom_sf"/>
</dbReference>
<dbReference type="OrthoDB" id="5969272at2759"/>
<evidence type="ECO:0000256" key="4">
    <source>
        <dbReference type="SAM" id="MobiDB-lite"/>
    </source>
</evidence>
<dbReference type="SMART" id="SM00409">
    <property type="entry name" value="IG"/>
    <property type="match status" value="3"/>
</dbReference>
<dbReference type="KEGG" id="hazt:125179384"/>
<evidence type="ECO:0000256" key="3">
    <source>
        <dbReference type="ARBA" id="ARBA00023319"/>
    </source>
</evidence>
<evidence type="ECO:0000256" key="1">
    <source>
        <dbReference type="ARBA" id="ARBA00022729"/>
    </source>
</evidence>
<accession>A0A979FV50</accession>
<dbReference type="GeneID" id="125179384"/>
<feature type="domain" description="Ig-like" evidence="5">
    <location>
        <begin position="370"/>
        <end position="491"/>
    </location>
</feature>
<dbReference type="InterPro" id="IPR003599">
    <property type="entry name" value="Ig_sub"/>
</dbReference>
<dbReference type="InterPro" id="IPR007110">
    <property type="entry name" value="Ig-like_dom"/>
</dbReference>
<dbReference type="AlphaFoldDB" id="A0A979FV50"/>
<dbReference type="InterPro" id="IPR013098">
    <property type="entry name" value="Ig_I-set"/>
</dbReference>
<evidence type="ECO:0000313" key="7">
    <source>
        <dbReference type="RefSeq" id="XP_047741119.1"/>
    </source>
</evidence>
<dbReference type="PANTHER" id="PTHR45080">
    <property type="entry name" value="CONTACTIN 5"/>
    <property type="match status" value="1"/>
</dbReference>
<reference evidence="7" key="1">
    <citation type="submission" date="2025-08" db="UniProtKB">
        <authorList>
            <consortium name="RefSeq"/>
        </authorList>
    </citation>
    <scope>IDENTIFICATION</scope>
    <source>
        <tissue evidence="7">Whole organism</tissue>
    </source>
</reference>
<dbReference type="Proteomes" id="UP000694843">
    <property type="component" value="Unplaced"/>
</dbReference>
<dbReference type="Gene3D" id="2.60.40.10">
    <property type="entry name" value="Immunoglobulins"/>
    <property type="match status" value="3"/>
</dbReference>
<dbReference type="GO" id="GO:0005886">
    <property type="term" value="C:plasma membrane"/>
    <property type="evidence" value="ECO:0007669"/>
    <property type="project" value="TreeGrafter"/>
</dbReference>
<dbReference type="PROSITE" id="PS50835">
    <property type="entry name" value="IG_LIKE"/>
    <property type="match status" value="2"/>
</dbReference>
<feature type="domain" description="Ig-like" evidence="5">
    <location>
        <begin position="263"/>
        <end position="366"/>
    </location>
</feature>
<dbReference type="SUPFAM" id="SSF48726">
    <property type="entry name" value="Immunoglobulin"/>
    <property type="match status" value="2"/>
</dbReference>
<name>A0A979FV50_HYAAZ</name>
<keyword evidence="3" id="KW-0393">Immunoglobulin domain</keyword>
<organism evidence="6 7">
    <name type="scientific">Hyalella azteca</name>
    <name type="common">Amphipod</name>
    <dbReference type="NCBI Taxonomy" id="294128"/>
    <lineage>
        <taxon>Eukaryota</taxon>
        <taxon>Metazoa</taxon>
        <taxon>Ecdysozoa</taxon>
        <taxon>Arthropoda</taxon>
        <taxon>Crustacea</taxon>
        <taxon>Multicrustacea</taxon>
        <taxon>Malacostraca</taxon>
        <taxon>Eumalacostraca</taxon>
        <taxon>Peracarida</taxon>
        <taxon>Amphipoda</taxon>
        <taxon>Senticaudata</taxon>
        <taxon>Talitrida</taxon>
        <taxon>Talitroidea</taxon>
        <taxon>Hyalellidae</taxon>
        <taxon>Hyalella</taxon>
    </lineage>
</organism>
<keyword evidence="1" id="KW-0732">Signal</keyword>
<feature type="region of interest" description="Disordered" evidence="4">
    <location>
        <begin position="1"/>
        <end position="54"/>
    </location>
</feature>
<evidence type="ECO:0000256" key="2">
    <source>
        <dbReference type="ARBA" id="ARBA00023157"/>
    </source>
</evidence>
<keyword evidence="2" id="KW-1015">Disulfide bond</keyword>
<dbReference type="InterPro" id="IPR003598">
    <property type="entry name" value="Ig_sub2"/>
</dbReference>
<proteinExistence type="predicted"/>
<feature type="compositionally biased region" description="Polar residues" evidence="4">
    <location>
        <begin position="476"/>
        <end position="485"/>
    </location>
</feature>